<keyword evidence="5" id="KW-0677">Repeat</keyword>
<dbReference type="Gene3D" id="1.20.120.1750">
    <property type="match status" value="1"/>
</dbReference>
<feature type="non-terminal residue" evidence="12">
    <location>
        <position position="1"/>
    </location>
</feature>
<keyword evidence="4" id="KW-0479">Metal-binding</keyword>
<feature type="domain" description="RING-type" evidence="11">
    <location>
        <begin position="171"/>
        <end position="358"/>
    </location>
</feature>
<dbReference type="InterPro" id="IPR018957">
    <property type="entry name" value="Znf_C3HC4_RING-type"/>
</dbReference>
<gene>
    <name evidence="12" type="ORF">BDN70DRAFT_789890</name>
</gene>
<keyword evidence="13" id="KW-1185">Reference proteome</keyword>
<protein>
    <recommendedName>
        <fullName evidence="2">RBR-type E3 ubiquitin transferase</fullName>
        <ecNumber evidence="2">2.3.2.31</ecNumber>
    </recommendedName>
</protein>
<evidence type="ECO:0000259" key="11">
    <source>
        <dbReference type="PROSITE" id="PS51873"/>
    </source>
</evidence>
<dbReference type="AlphaFoldDB" id="A0A9P5ZA53"/>
<comment type="caution">
    <text evidence="12">The sequence shown here is derived from an EMBL/GenBank/DDBJ whole genome shotgun (WGS) entry which is preliminary data.</text>
</comment>
<keyword evidence="3" id="KW-0808">Transferase</keyword>
<dbReference type="GO" id="GO:0008270">
    <property type="term" value="F:zinc ion binding"/>
    <property type="evidence" value="ECO:0007669"/>
    <property type="project" value="UniProtKB-KW"/>
</dbReference>
<dbReference type="Proteomes" id="UP000807469">
    <property type="component" value="Unassembled WGS sequence"/>
</dbReference>
<feature type="domain" description="RING-type" evidence="10">
    <location>
        <begin position="175"/>
        <end position="216"/>
    </location>
</feature>
<accession>A0A9P5ZA53</accession>
<reference evidence="12" key="1">
    <citation type="submission" date="2020-11" db="EMBL/GenBank/DDBJ databases">
        <authorList>
            <consortium name="DOE Joint Genome Institute"/>
            <person name="Ahrendt S."/>
            <person name="Riley R."/>
            <person name="Andreopoulos W."/>
            <person name="Labutti K."/>
            <person name="Pangilinan J."/>
            <person name="Ruiz-Duenas F.J."/>
            <person name="Barrasa J.M."/>
            <person name="Sanchez-Garcia M."/>
            <person name="Camarero S."/>
            <person name="Miyauchi S."/>
            <person name="Serrano A."/>
            <person name="Linde D."/>
            <person name="Babiker R."/>
            <person name="Drula E."/>
            <person name="Ayuso-Fernandez I."/>
            <person name="Pacheco R."/>
            <person name="Padilla G."/>
            <person name="Ferreira P."/>
            <person name="Barriuso J."/>
            <person name="Kellner H."/>
            <person name="Castanera R."/>
            <person name="Alfaro M."/>
            <person name="Ramirez L."/>
            <person name="Pisabarro A.G."/>
            <person name="Kuo A."/>
            <person name="Tritt A."/>
            <person name="Lipzen A."/>
            <person name="He G."/>
            <person name="Yan M."/>
            <person name="Ng V."/>
            <person name="Cullen D."/>
            <person name="Martin F."/>
            <person name="Rosso M.-N."/>
            <person name="Henrissat B."/>
            <person name="Hibbett D."/>
            <person name="Martinez A.T."/>
            <person name="Grigoriev I.V."/>
        </authorList>
    </citation>
    <scope>NUCLEOTIDE SEQUENCE</scope>
    <source>
        <strain evidence="12">CIRM-BRFM 674</strain>
    </source>
</reference>
<dbReference type="InterPro" id="IPR044066">
    <property type="entry name" value="TRIAD_supradom"/>
</dbReference>
<dbReference type="Pfam" id="PF00097">
    <property type="entry name" value="zf-C3HC4"/>
    <property type="match status" value="1"/>
</dbReference>
<comment type="catalytic activity">
    <reaction evidence="1">
        <text>[E2 ubiquitin-conjugating enzyme]-S-ubiquitinyl-L-cysteine + [acceptor protein]-L-lysine = [E2 ubiquitin-conjugating enzyme]-L-cysteine + [acceptor protein]-N(6)-ubiquitinyl-L-lysine.</text>
        <dbReference type="EC" id="2.3.2.31"/>
    </reaction>
</comment>
<evidence type="ECO:0000313" key="13">
    <source>
        <dbReference type="Proteomes" id="UP000807469"/>
    </source>
</evidence>
<evidence type="ECO:0000259" key="10">
    <source>
        <dbReference type="PROSITE" id="PS50089"/>
    </source>
</evidence>
<dbReference type="GO" id="GO:0061630">
    <property type="term" value="F:ubiquitin protein ligase activity"/>
    <property type="evidence" value="ECO:0007669"/>
    <property type="project" value="UniProtKB-EC"/>
</dbReference>
<dbReference type="InterPro" id="IPR031127">
    <property type="entry name" value="E3_UB_ligase_RBR"/>
</dbReference>
<dbReference type="CDD" id="cd20335">
    <property type="entry name" value="BRcat_RBR"/>
    <property type="match status" value="1"/>
</dbReference>
<dbReference type="PROSITE" id="PS00518">
    <property type="entry name" value="ZF_RING_1"/>
    <property type="match status" value="1"/>
</dbReference>
<feature type="non-terminal residue" evidence="12">
    <location>
        <position position="358"/>
    </location>
</feature>
<evidence type="ECO:0000256" key="2">
    <source>
        <dbReference type="ARBA" id="ARBA00012251"/>
    </source>
</evidence>
<dbReference type="Pfam" id="PF22191">
    <property type="entry name" value="IBR_1"/>
    <property type="match status" value="1"/>
</dbReference>
<dbReference type="Gene3D" id="3.30.40.10">
    <property type="entry name" value="Zinc/RING finger domain, C3HC4 (zinc finger)"/>
    <property type="match status" value="1"/>
</dbReference>
<dbReference type="OrthoDB" id="1431934at2759"/>
<evidence type="ECO:0000256" key="8">
    <source>
        <dbReference type="ARBA" id="ARBA00022833"/>
    </source>
</evidence>
<dbReference type="InterPro" id="IPR017907">
    <property type="entry name" value="Znf_RING_CS"/>
</dbReference>
<dbReference type="PANTHER" id="PTHR11685">
    <property type="entry name" value="RBR FAMILY RING FINGER AND IBR DOMAIN-CONTAINING"/>
    <property type="match status" value="1"/>
</dbReference>
<evidence type="ECO:0000256" key="7">
    <source>
        <dbReference type="ARBA" id="ARBA00022786"/>
    </source>
</evidence>
<proteinExistence type="predicted"/>
<keyword evidence="6 9" id="KW-0863">Zinc-finger</keyword>
<keyword evidence="7" id="KW-0833">Ubl conjugation pathway</keyword>
<dbReference type="SUPFAM" id="SSF57850">
    <property type="entry name" value="RING/U-box"/>
    <property type="match status" value="3"/>
</dbReference>
<evidence type="ECO:0000256" key="1">
    <source>
        <dbReference type="ARBA" id="ARBA00001798"/>
    </source>
</evidence>
<dbReference type="PROSITE" id="PS50089">
    <property type="entry name" value="ZF_RING_2"/>
    <property type="match status" value="1"/>
</dbReference>
<organism evidence="12 13">
    <name type="scientific">Pholiota conissans</name>
    <dbReference type="NCBI Taxonomy" id="109636"/>
    <lineage>
        <taxon>Eukaryota</taxon>
        <taxon>Fungi</taxon>
        <taxon>Dikarya</taxon>
        <taxon>Basidiomycota</taxon>
        <taxon>Agaricomycotina</taxon>
        <taxon>Agaricomycetes</taxon>
        <taxon>Agaricomycetidae</taxon>
        <taxon>Agaricales</taxon>
        <taxon>Agaricineae</taxon>
        <taxon>Strophariaceae</taxon>
        <taxon>Pholiota</taxon>
    </lineage>
</organism>
<sequence>GDVFIRVLGQDKKAAGSLKVRVEGMVAGEKLDATYWHPSFGFPRGKAFLNRVFSEKQVFVRPDFRMRCLRVCGEPIRVEEAKQMIKGEVDRLSGMETTWVLDPACKRGFMREGLGKLKELIGDDNVTVNVASAPFRVTVKGGVEATHHLQRLMDEARIIGALDEALPDDTNRETCPICTDDVSNGEQLGCGHAYCSACLSHFLASAVDSKKFPLACMGNEGASAFATYLEQHAQELRYCTTPDCKQIYRKCSNRAVLKCPACFSTICPMCDEESHEGMTCEERERHLNDQLDDDVARRYGIRKCPQCSAPIQKNGGCDHMTCRQCEAHICWICMGLFPKDEISIHMRTPHNVVYGATP</sequence>
<evidence type="ECO:0000313" key="12">
    <source>
        <dbReference type="EMBL" id="KAF9483035.1"/>
    </source>
</evidence>
<dbReference type="PROSITE" id="PS51873">
    <property type="entry name" value="TRIAD"/>
    <property type="match status" value="1"/>
</dbReference>
<dbReference type="Pfam" id="PF01485">
    <property type="entry name" value="IBR"/>
    <property type="match status" value="1"/>
</dbReference>
<dbReference type="InterPro" id="IPR002867">
    <property type="entry name" value="IBR_dom"/>
</dbReference>
<evidence type="ECO:0000256" key="4">
    <source>
        <dbReference type="ARBA" id="ARBA00022723"/>
    </source>
</evidence>
<evidence type="ECO:0000256" key="5">
    <source>
        <dbReference type="ARBA" id="ARBA00022737"/>
    </source>
</evidence>
<dbReference type="GO" id="GO:0016567">
    <property type="term" value="P:protein ubiquitination"/>
    <property type="evidence" value="ECO:0007669"/>
    <property type="project" value="InterPro"/>
</dbReference>
<dbReference type="InterPro" id="IPR013083">
    <property type="entry name" value="Znf_RING/FYVE/PHD"/>
</dbReference>
<evidence type="ECO:0000256" key="9">
    <source>
        <dbReference type="PROSITE-ProRule" id="PRU00175"/>
    </source>
</evidence>
<evidence type="ECO:0000256" key="3">
    <source>
        <dbReference type="ARBA" id="ARBA00022679"/>
    </source>
</evidence>
<name>A0A9P5ZA53_9AGAR</name>
<dbReference type="EC" id="2.3.2.31" evidence="2"/>
<keyword evidence="8" id="KW-0862">Zinc</keyword>
<dbReference type="EMBL" id="MU155158">
    <property type="protein sequence ID" value="KAF9483035.1"/>
    <property type="molecule type" value="Genomic_DNA"/>
</dbReference>
<dbReference type="InterPro" id="IPR001841">
    <property type="entry name" value="Znf_RING"/>
</dbReference>
<evidence type="ECO:0000256" key="6">
    <source>
        <dbReference type="ARBA" id="ARBA00022771"/>
    </source>
</evidence>